<evidence type="ECO:0000256" key="3">
    <source>
        <dbReference type="SAM" id="MobiDB-lite"/>
    </source>
</evidence>
<dbReference type="GO" id="GO:0030182">
    <property type="term" value="P:neuron differentiation"/>
    <property type="evidence" value="ECO:0007669"/>
    <property type="project" value="TreeGrafter"/>
</dbReference>
<dbReference type="GO" id="GO:0000978">
    <property type="term" value="F:RNA polymerase II cis-regulatory region sequence-specific DNA binding"/>
    <property type="evidence" value="ECO:0007669"/>
    <property type="project" value="TreeGrafter"/>
</dbReference>
<evidence type="ECO:0000256" key="2">
    <source>
        <dbReference type="ARBA" id="ARBA00023242"/>
    </source>
</evidence>
<dbReference type="PANTHER" id="PTHR24341:SF6">
    <property type="entry name" value="HOMEOBOX PROTEIN INVECTED"/>
    <property type="match status" value="1"/>
</dbReference>
<feature type="compositionally biased region" description="Low complexity" evidence="3">
    <location>
        <begin position="100"/>
        <end position="118"/>
    </location>
</feature>
<feature type="compositionally biased region" description="Low complexity" evidence="3">
    <location>
        <begin position="128"/>
        <end position="139"/>
    </location>
</feature>
<dbReference type="OrthoDB" id="6159439at2759"/>
<sequence>MATLAGNLVPHPHHFPRPTMESTDGSVSMDSSDNFDKDSLNIDDASCCSDDTVLSVGNETPVSDCKSEILSFKNIENHLNAISHITNSTLAADASTARSSSSPVHSLFSPSSTNSSSNFRHRTAENVSRSPGSTNSSSSTHKDFSDDEANNARLKFSIDNILKADFGRRITDPIKIRKTVPKRVVPECREDSRVSAPIDLSKNEEKEKKEDSQPILWPAWVYCTHQGIAVANLLNLHGQSNYWGNGHRDGF</sequence>
<gene>
    <name evidence="4" type="ORF">PHAECO_LOCUS7864</name>
</gene>
<accession>A0A9P0DQ19</accession>
<feature type="region of interest" description="Disordered" evidence="3">
    <location>
        <begin position="1"/>
        <end position="35"/>
    </location>
</feature>
<feature type="compositionally biased region" description="Polar residues" evidence="3">
    <location>
        <begin position="20"/>
        <end position="32"/>
    </location>
</feature>
<protein>
    <submittedName>
        <fullName evidence="4">Uncharacterized protein</fullName>
    </submittedName>
</protein>
<reference evidence="4" key="2">
    <citation type="submission" date="2022-10" db="EMBL/GenBank/DDBJ databases">
        <authorList>
            <consortium name="ENA_rothamsted_submissions"/>
            <consortium name="culmorum"/>
            <person name="King R."/>
        </authorList>
    </citation>
    <scope>NUCLEOTIDE SEQUENCE</scope>
</reference>
<evidence type="ECO:0000256" key="1">
    <source>
        <dbReference type="ARBA" id="ARBA00004123"/>
    </source>
</evidence>
<dbReference type="GO" id="GO:0005634">
    <property type="term" value="C:nucleus"/>
    <property type="evidence" value="ECO:0007669"/>
    <property type="project" value="UniProtKB-SubCell"/>
</dbReference>
<reference evidence="4" key="1">
    <citation type="submission" date="2022-01" db="EMBL/GenBank/DDBJ databases">
        <authorList>
            <person name="King R."/>
        </authorList>
    </citation>
    <scope>NUCLEOTIDE SEQUENCE</scope>
</reference>
<organism evidence="4 5">
    <name type="scientific">Phaedon cochleariae</name>
    <name type="common">Mustard beetle</name>
    <dbReference type="NCBI Taxonomy" id="80249"/>
    <lineage>
        <taxon>Eukaryota</taxon>
        <taxon>Metazoa</taxon>
        <taxon>Ecdysozoa</taxon>
        <taxon>Arthropoda</taxon>
        <taxon>Hexapoda</taxon>
        <taxon>Insecta</taxon>
        <taxon>Pterygota</taxon>
        <taxon>Neoptera</taxon>
        <taxon>Endopterygota</taxon>
        <taxon>Coleoptera</taxon>
        <taxon>Polyphaga</taxon>
        <taxon>Cucujiformia</taxon>
        <taxon>Chrysomeloidea</taxon>
        <taxon>Chrysomelidae</taxon>
        <taxon>Chrysomelinae</taxon>
        <taxon>Chrysomelini</taxon>
        <taxon>Phaedon</taxon>
    </lineage>
</organism>
<keyword evidence="2" id="KW-0539">Nucleus</keyword>
<dbReference type="GO" id="GO:0000981">
    <property type="term" value="F:DNA-binding transcription factor activity, RNA polymerase II-specific"/>
    <property type="evidence" value="ECO:0007669"/>
    <property type="project" value="TreeGrafter"/>
</dbReference>
<feature type="region of interest" description="Disordered" evidence="3">
    <location>
        <begin position="100"/>
        <end position="146"/>
    </location>
</feature>
<comment type="subcellular location">
    <subcellularLocation>
        <location evidence="1">Nucleus</location>
    </subcellularLocation>
</comment>
<dbReference type="InterPro" id="IPR050720">
    <property type="entry name" value="Engrailed_Homeobox_TFs"/>
</dbReference>
<dbReference type="AlphaFoldDB" id="A0A9P0DQ19"/>
<dbReference type="Proteomes" id="UP001153737">
    <property type="component" value="Chromosome 4"/>
</dbReference>
<keyword evidence="5" id="KW-1185">Reference proteome</keyword>
<evidence type="ECO:0000313" key="4">
    <source>
        <dbReference type="EMBL" id="CAH1163794.1"/>
    </source>
</evidence>
<dbReference type="PANTHER" id="PTHR24341">
    <property type="entry name" value="HOMEOBOX PROTEIN ENGRAILED"/>
    <property type="match status" value="1"/>
</dbReference>
<proteinExistence type="predicted"/>
<dbReference type="EMBL" id="OU896710">
    <property type="protein sequence ID" value="CAH1163794.1"/>
    <property type="molecule type" value="Genomic_DNA"/>
</dbReference>
<evidence type="ECO:0000313" key="5">
    <source>
        <dbReference type="Proteomes" id="UP001153737"/>
    </source>
</evidence>
<name>A0A9P0DQ19_PHACE</name>